<keyword evidence="4 5" id="KW-0472">Membrane</keyword>
<accession>A0AAD7YXN0</accession>
<keyword evidence="8" id="KW-1185">Reference proteome</keyword>
<feature type="transmembrane region" description="Helical" evidence="5">
    <location>
        <begin position="486"/>
        <end position="506"/>
    </location>
</feature>
<gene>
    <name evidence="7" type="ORF">PYW07_004843</name>
</gene>
<name>A0AAD7YXN0_MYTSE</name>
<feature type="domain" description="Major facilitator superfamily (MFS) profile" evidence="6">
    <location>
        <begin position="72"/>
        <end position="509"/>
    </location>
</feature>
<feature type="transmembrane region" description="Helical" evidence="5">
    <location>
        <begin position="162"/>
        <end position="182"/>
    </location>
</feature>
<organism evidence="7 8">
    <name type="scientific">Mythimna separata</name>
    <name type="common">Oriental armyworm</name>
    <name type="synonym">Pseudaletia separata</name>
    <dbReference type="NCBI Taxonomy" id="271217"/>
    <lineage>
        <taxon>Eukaryota</taxon>
        <taxon>Metazoa</taxon>
        <taxon>Ecdysozoa</taxon>
        <taxon>Arthropoda</taxon>
        <taxon>Hexapoda</taxon>
        <taxon>Insecta</taxon>
        <taxon>Pterygota</taxon>
        <taxon>Neoptera</taxon>
        <taxon>Endopterygota</taxon>
        <taxon>Lepidoptera</taxon>
        <taxon>Glossata</taxon>
        <taxon>Ditrysia</taxon>
        <taxon>Noctuoidea</taxon>
        <taxon>Noctuidae</taxon>
        <taxon>Noctuinae</taxon>
        <taxon>Hadenini</taxon>
        <taxon>Mythimna</taxon>
    </lineage>
</organism>
<evidence type="ECO:0000256" key="1">
    <source>
        <dbReference type="ARBA" id="ARBA00004141"/>
    </source>
</evidence>
<dbReference type="SUPFAM" id="SSF103473">
    <property type="entry name" value="MFS general substrate transporter"/>
    <property type="match status" value="1"/>
</dbReference>
<evidence type="ECO:0000256" key="4">
    <source>
        <dbReference type="ARBA" id="ARBA00023136"/>
    </source>
</evidence>
<dbReference type="GO" id="GO:0022857">
    <property type="term" value="F:transmembrane transporter activity"/>
    <property type="evidence" value="ECO:0007669"/>
    <property type="project" value="InterPro"/>
</dbReference>
<feature type="transmembrane region" description="Helical" evidence="5">
    <location>
        <begin position="135"/>
        <end position="155"/>
    </location>
</feature>
<protein>
    <recommendedName>
        <fullName evidence="6">Major facilitator superfamily (MFS) profile domain-containing protein</fullName>
    </recommendedName>
</protein>
<feature type="transmembrane region" description="Helical" evidence="5">
    <location>
        <begin position="452"/>
        <end position="474"/>
    </location>
</feature>
<evidence type="ECO:0000259" key="6">
    <source>
        <dbReference type="PROSITE" id="PS50850"/>
    </source>
</evidence>
<sequence length="537" mass="59430">MAKDKKLQEYEYSKVSTQQNVAEKQAIPTHYGYGVRHIQLLICFLTLMVNFIGRGHMGVTVVSMTSSVKHSAVIDSNFTAKLNYTNTENVADQNMTIEEFYGNITGNNNTYGDALLNSTENYHTTFDWAKSTQEMVLSSFFLGYGIMNFPMALVVQRWGGKIPIQIALFVNGVVSILTPWLIDWGGWKAACACRIAQGLSQAGLFPSLQTLFAKWVPVSERGALTSYVCTGSTVGTILAFQLSGYLSESRWGWPSTFWAVGLMCLGLFAILTIFGAASPSEHKTISAEEKTFIMGRVDDGNNKSPEIPWKAILCSRPVWAILVTQMGSGICVVLFFTQVPSYIHYILGVNVRSSGFLSSLPYVFSIFTSIFFGWFSDFLTNRKIITVKNARRIFNSISQVGIAAAFLCVPFTSSTAVAVVCLVLSMGCHMAVHVGFFVNQIDLAPNFGGTLMMLGNLMTTICIVLQPVLVSYVVTDVYNQAQWRTIFLIVAGIAISTNFLYVILISTELQPWNDGYQKDKYVEKAESKNVKENEANQ</sequence>
<dbReference type="FunFam" id="1.20.1250.20:FF:000532">
    <property type="entry name" value="SLC (SoLute Carrier) homolog"/>
    <property type="match status" value="1"/>
</dbReference>
<dbReference type="InterPro" id="IPR036259">
    <property type="entry name" value="MFS_trans_sf"/>
</dbReference>
<dbReference type="InterPro" id="IPR050382">
    <property type="entry name" value="MFS_Na/Anion_cotransporter"/>
</dbReference>
<dbReference type="InterPro" id="IPR011701">
    <property type="entry name" value="MFS"/>
</dbReference>
<comment type="caution">
    <text evidence="7">The sequence shown here is derived from an EMBL/GenBank/DDBJ whole genome shotgun (WGS) entry which is preliminary data.</text>
</comment>
<proteinExistence type="predicted"/>
<evidence type="ECO:0000313" key="7">
    <source>
        <dbReference type="EMBL" id="KAJ8731679.1"/>
    </source>
</evidence>
<evidence type="ECO:0000256" key="5">
    <source>
        <dbReference type="SAM" id="Phobius"/>
    </source>
</evidence>
<feature type="transmembrane region" description="Helical" evidence="5">
    <location>
        <begin position="400"/>
        <end position="432"/>
    </location>
</feature>
<feature type="transmembrane region" description="Helical" evidence="5">
    <location>
        <begin position="359"/>
        <end position="379"/>
    </location>
</feature>
<keyword evidence="2 5" id="KW-0812">Transmembrane</keyword>
<dbReference type="Pfam" id="PF07690">
    <property type="entry name" value="MFS_1"/>
    <property type="match status" value="1"/>
</dbReference>
<keyword evidence="3 5" id="KW-1133">Transmembrane helix</keyword>
<feature type="transmembrane region" description="Helical" evidence="5">
    <location>
        <begin position="318"/>
        <end position="339"/>
    </location>
</feature>
<evidence type="ECO:0000313" key="8">
    <source>
        <dbReference type="Proteomes" id="UP001231518"/>
    </source>
</evidence>
<dbReference type="AlphaFoldDB" id="A0AAD7YXN0"/>
<dbReference type="PANTHER" id="PTHR11662">
    <property type="entry name" value="SOLUTE CARRIER FAMILY 17"/>
    <property type="match status" value="1"/>
</dbReference>
<dbReference type="GO" id="GO:0016020">
    <property type="term" value="C:membrane"/>
    <property type="evidence" value="ECO:0007669"/>
    <property type="project" value="UniProtKB-SubCell"/>
</dbReference>
<dbReference type="GO" id="GO:0006820">
    <property type="term" value="P:monoatomic anion transport"/>
    <property type="evidence" value="ECO:0007669"/>
    <property type="project" value="TreeGrafter"/>
</dbReference>
<evidence type="ECO:0000256" key="3">
    <source>
        <dbReference type="ARBA" id="ARBA00022989"/>
    </source>
</evidence>
<dbReference type="InterPro" id="IPR020846">
    <property type="entry name" value="MFS_dom"/>
</dbReference>
<feature type="transmembrane region" description="Helical" evidence="5">
    <location>
        <begin position="256"/>
        <end position="277"/>
    </location>
</feature>
<dbReference type="Gene3D" id="1.20.1250.20">
    <property type="entry name" value="MFS general substrate transporter like domains"/>
    <property type="match status" value="2"/>
</dbReference>
<dbReference type="PANTHER" id="PTHR11662:SF280">
    <property type="entry name" value="FI21844P1-RELATED"/>
    <property type="match status" value="1"/>
</dbReference>
<dbReference type="EMBL" id="JARGEI010000005">
    <property type="protein sequence ID" value="KAJ8731679.1"/>
    <property type="molecule type" value="Genomic_DNA"/>
</dbReference>
<dbReference type="PROSITE" id="PS50850">
    <property type="entry name" value="MFS"/>
    <property type="match status" value="1"/>
</dbReference>
<comment type="subcellular location">
    <subcellularLocation>
        <location evidence="1">Membrane</location>
        <topology evidence="1">Multi-pass membrane protein</topology>
    </subcellularLocation>
</comment>
<dbReference type="Proteomes" id="UP001231518">
    <property type="component" value="Chromosome 16"/>
</dbReference>
<reference evidence="7" key="1">
    <citation type="submission" date="2023-03" db="EMBL/GenBank/DDBJ databases">
        <title>Chromosome-level genomes of two armyworms, Mythimna separata and Mythimna loreyi, provide insights into the biosynthesis and reception of sex pheromones.</title>
        <authorList>
            <person name="Zhao H."/>
        </authorList>
    </citation>
    <scope>NUCLEOTIDE SEQUENCE</scope>
    <source>
        <strain evidence="7">BeijingLab</strain>
        <tissue evidence="7">Pupa</tissue>
    </source>
</reference>
<evidence type="ECO:0000256" key="2">
    <source>
        <dbReference type="ARBA" id="ARBA00022692"/>
    </source>
</evidence>